<evidence type="ECO:0000313" key="2">
    <source>
        <dbReference type="Proteomes" id="UP000559256"/>
    </source>
</evidence>
<comment type="caution">
    <text evidence="1">The sequence shown here is derived from an EMBL/GenBank/DDBJ whole genome shotgun (WGS) entry which is preliminary data.</text>
</comment>
<sequence length="547" mass="61271">MTLTTLTTSDRFKELVKTNEPPVNSEATAFLASLADVQEKVANAKSKEDRTSLEQTVVQYKAVLHPMRRLPLDVLGEIFSSVVAQSVEPYETYIRDESHMTSNLGVTLFGRLGVSIPIPWILSWVCAHWRDVCLALPLLWRHVFVHFRASRHYDVSSRATLSYWNILLQRSKAVSLDVVFGQVPYRPILALLISTASRWRRLTLAIPPGNDLGLLREIHSSFQPSLQFLHIASAQNFLHPNLPTNLTGILAGATGLKEVRLSWHCADPEILGAPWSKVTSLCLFGRPWVVLQQAALVKKLVLRTRSGRQLEANGKPPITLPSVETLQIIGNNLDASFLTMLIMPKLDRLTVTTSDCLQASDLAAAFSVHVFRSLRVLDLKLEYVDNKWCRLLEGIPALEELYLRESRNICDTFLQNLLPDSQPSHGSGSAPPPFLPNLTVLELTRISRCILFNNDLMLKVIKYRSGAIQGDIDATSVSDAAQRGSGMVKLKRVRIEVLSPSFLWGGWKKFRTSLTSFCSSHDVDTELVLSWPEVPDDEIINEDHDEK</sequence>
<proteinExistence type="predicted"/>
<gene>
    <name evidence="1" type="ORF">D9758_017240</name>
</gene>
<protein>
    <recommendedName>
        <fullName evidence="3">F-box domain-containing protein</fullName>
    </recommendedName>
</protein>
<keyword evidence="2" id="KW-1185">Reference proteome</keyword>
<dbReference type="SUPFAM" id="SSF52047">
    <property type="entry name" value="RNI-like"/>
    <property type="match status" value="1"/>
</dbReference>
<evidence type="ECO:0008006" key="3">
    <source>
        <dbReference type="Google" id="ProtNLM"/>
    </source>
</evidence>
<dbReference type="AlphaFoldDB" id="A0A8H5FGG6"/>
<accession>A0A8H5FGG6</accession>
<dbReference type="InterPro" id="IPR032675">
    <property type="entry name" value="LRR_dom_sf"/>
</dbReference>
<evidence type="ECO:0000313" key="1">
    <source>
        <dbReference type="EMBL" id="KAF5335879.1"/>
    </source>
</evidence>
<dbReference type="OrthoDB" id="2878720at2759"/>
<reference evidence="1 2" key="1">
    <citation type="journal article" date="2020" name="ISME J.">
        <title>Uncovering the hidden diversity of litter-decomposition mechanisms in mushroom-forming fungi.</title>
        <authorList>
            <person name="Floudas D."/>
            <person name="Bentzer J."/>
            <person name="Ahren D."/>
            <person name="Johansson T."/>
            <person name="Persson P."/>
            <person name="Tunlid A."/>
        </authorList>
    </citation>
    <scope>NUCLEOTIDE SEQUENCE [LARGE SCALE GENOMIC DNA]</scope>
    <source>
        <strain evidence="1 2">CBS 291.85</strain>
    </source>
</reference>
<name>A0A8H5FGG6_9AGAR</name>
<dbReference type="Proteomes" id="UP000559256">
    <property type="component" value="Unassembled WGS sequence"/>
</dbReference>
<dbReference type="Gene3D" id="3.80.10.10">
    <property type="entry name" value="Ribonuclease Inhibitor"/>
    <property type="match status" value="1"/>
</dbReference>
<dbReference type="EMBL" id="JAACJM010000235">
    <property type="protein sequence ID" value="KAF5335879.1"/>
    <property type="molecule type" value="Genomic_DNA"/>
</dbReference>
<organism evidence="1 2">
    <name type="scientific">Tetrapyrgos nigripes</name>
    <dbReference type="NCBI Taxonomy" id="182062"/>
    <lineage>
        <taxon>Eukaryota</taxon>
        <taxon>Fungi</taxon>
        <taxon>Dikarya</taxon>
        <taxon>Basidiomycota</taxon>
        <taxon>Agaricomycotina</taxon>
        <taxon>Agaricomycetes</taxon>
        <taxon>Agaricomycetidae</taxon>
        <taxon>Agaricales</taxon>
        <taxon>Marasmiineae</taxon>
        <taxon>Marasmiaceae</taxon>
        <taxon>Tetrapyrgos</taxon>
    </lineage>
</organism>